<feature type="domain" description="SHOCT" evidence="6">
    <location>
        <begin position="6"/>
        <end position="31"/>
    </location>
</feature>
<dbReference type="Pfam" id="PF09851">
    <property type="entry name" value="SHOCT"/>
    <property type="match status" value="1"/>
</dbReference>
<evidence type="ECO:0000256" key="5">
    <source>
        <dbReference type="SAM" id="Phobius"/>
    </source>
</evidence>
<evidence type="ECO:0000256" key="3">
    <source>
        <dbReference type="ARBA" id="ARBA00022989"/>
    </source>
</evidence>
<dbReference type="EMBL" id="MCRM02000001">
    <property type="protein sequence ID" value="PNV76997.1"/>
    <property type="molecule type" value="Genomic_DNA"/>
</dbReference>
<keyword evidence="4 5" id="KW-0472">Membrane</keyword>
<sequence length="158" mass="17988">MKYEDLEKLNSLKEKGAISQEEYEAEKKKILETPYPNQNERLGMTVNQYCMLLHLSLYSVFVFPVVGMLVPLVLWLLEKDSDPEVDAHGKIVINWLISSLIYGVIFGILCIVLIGIPFILLLGVCYVLFPIIGAVKANSGIEWEYPLSLHFLKKEQSQ</sequence>
<evidence type="ECO:0000259" key="6">
    <source>
        <dbReference type="Pfam" id="PF09851"/>
    </source>
</evidence>
<evidence type="ECO:0000313" key="7">
    <source>
        <dbReference type="EMBL" id="PNV76997.1"/>
    </source>
</evidence>
<comment type="caution">
    <text evidence="7">The sequence shown here is derived from an EMBL/GenBank/DDBJ whole genome shotgun (WGS) entry which is preliminary data.</text>
</comment>
<dbReference type="Pfam" id="PF09685">
    <property type="entry name" value="MamF_MmsF"/>
    <property type="match status" value="1"/>
</dbReference>
<proteinExistence type="predicted"/>
<dbReference type="Proteomes" id="UP000094669">
    <property type="component" value="Unassembled WGS sequence"/>
</dbReference>
<dbReference type="InterPro" id="IPR018649">
    <property type="entry name" value="SHOCT"/>
</dbReference>
<accession>A0ABX4YPT4</accession>
<comment type="subcellular location">
    <subcellularLocation>
        <location evidence="1">Membrane</location>
        <topology evidence="1">Multi-pass membrane protein</topology>
    </subcellularLocation>
</comment>
<dbReference type="RefSeq" id="WP_010409968.1">
    <property type="nucleotide sequence ID" value="NZ_MCRM02000001.1"/>
</dbReference>
<dbReference type="InterPro" id="IPR019109">
    <property type="entry name" value="MamF_MmsF"/>
</dbReference>
<keyword evidence="3 5" id="KW-1133">Transmembrane helix</keyword>
<keyword evidence="2 5" id="KW-0812">Transmembrane</keyword>
<reference evidence="7" key="1">
    <citation type="submission" date="2018-01" db="EMBL/GenBank/DDBJ databases">
        <title>Genomic characterization of Leptospira inadai serogroup Lyme isolated from captured rat in Brazil and comparative analysis with human reference strain.</title>
        <authorList>
            <person name="Moreno L.Z."/>
            <person name="Loureiro A.P."/>
            <person name="Miraglia F."/>
            <person name="Kremer F.S."/>
            <person name="Eslabao M.R."/>
            <person name="Dellagostin O.A."/>
            <person name="Lilenbaum W."/>
            <person name="Moreno A.M."/>
        </authorList>
    </citation>
    <scope>NUCLEOTIDE SEQUENCE [LARGE SCALE GENOMIC DNA]</scope>
    <source>
        <strain evidence="7">M34/99</strain>
    </source>
</reference>
<evidence type="ECO:0000256" key="4">
    <source>
        <dbReference type="ARBA" id="ARBA00023136"/>
    </source>
</evidence>
<feature type="transmembrane region" description="Helical" evidence="5">
    <location>
        <begin position="96"/>
        <end position="129"/>
    </location>
</feature>
<feature type="transmembrane region" description="Helical" evidence="5">
    <location>
        <begin position="51"/>
        <end position="76"/>
    </location>
</feature>
<evidence type="ECO:0000256" key="2">
    <source>
        <dbReference type="ARBA" id="ARBA00022692"/>
    </source>
</evidence>
<keyword evidence="8" id="KW-1185">Reference proteome</keyword>
<name>A0ABX4YPT4_9LEPT</name>
<evidence type="ECO:0000313" key="8">
    <source>
        <dbReference type="Proteomes" id="UP000094669"/>
    </source>
</evidence>
<protein>
    <submittedName>
        <fullName evidence="7">DUF4870 domain-containing protein</fullName>
    </submittedName>
</protein>
<organism evidence="7 8">
    <name type="scientific">Leptospira inadai serovar Lyme</name>
    <dbReference type="NCBI Taxonomy" id="293084"/>
    <lineage>
        <taxon>Bacteria</taxon>
        <taxon>Pseudomonadati</taxon>
        <taxon>Spirochaetota</taxon>
        <taxon>Spirochaetia</taxon>
        <taxon>Leptospirales</taxon>
        <taxon>Leptospiraceae</taxon>
        <taxon>Leptospira</taxon>
    </lineage>
</organism>
<evidence type="ECO:0000256" key="1">
    <source>
        <dbReference type="ARBA" id="ARBA00004141"/>
    </source>
</evidence>
<gene>
    <name evidence="7" type="ORF">BES34_001620</name>
</gene>